<evidence type="ECO:0000313" key="2">
    <source>
        <dbReference type="EMBL" id="OLY77719.1"/>
    </source>
</evidence>
<name>A0A1R0GLG9_9FUNG</name>
<dbReference type="AlphaFoldDB" id="A0A1R0GLG9"/>
<reference evidence="2 3" key="1">
    <citation type="journal article" date="2016" name="Mol. Biol. Evol.">
        <title>Genome-Wide Survey of Gut Fungi (Harpellales) Reveals the First Horizontally Transferred Ubiquitin Gene from a Mosquito Host.</title>
        <authorList>
            <person name="Wang Y."/>
            <person name="White M.M."/>
            <person name="Kvist S."/>
            <person name="Moncalvo J.M."/>
        </authorList>
    </citation>
    <scope>NUCLEOTIDE SEQUENCE [LARGE SCALE GENOMIC DNA]</scope>
    <source>
        <strain evidence="2 3">ALG-7-W6</strain>
    </source>
</reference>
<keyword evidence="3" id="KW-1185">Reference proteome</keyword>
<evidence type="ECO:0000313" key="3">
    <source>
        <dbReference type="Proteomes" id="UP000187455"/>
    </source>
</evidence>
<feature type="region of interest" description="Disordered" evidence="1">
    <location>
        <begin position="442"/>
        <end position="481"/>
    </location>
</feature>
<protein>
    <recommendedName>
        <fullName evidence="4">Arrestin-like N-terminal domain-containing protein</fullName>
    </recommendedName>
</protein>
<dbReference type="Gene3D" id="2.60.40.640">
    <property type="match status" value="1"/>
</dbReference>
<dbReference type="Proteomes" id="UP000187455">
    <property type="component" value="Unassembled WGS sequence"/>
</dbReference>
<dbReference type="OrthoDB" id="2333384at2759"/>
<feature type="compositionally biased region" description="Basic and acidic residues" evidence="1">
    <location>
        <begin position="470"/>
        <end position="479"/>
    </location>
</feature>
<evidence type="ECO:0000256" key="1">
    <source>
        <dbReference type="SAM" id="MobiDB-lite"/>
    </source>
</evidence>
<accession>A0A1R0GLG9</accession>
<organism evidence="2 3">
    <name type="scientific">Smittium mucronatum</name>
    <dbReference type="NCBI Taxonomy" id="133383"/>
    <lineage>
        <taxon>Eukaryota</taxon>
        <taxon>Fungi</taxon>
        <taxon>Fungi incertae sedis</taxon>
        <taxon>Zoopagomycota</taxon>
        <taxon>Kickxellomycotina</taxon>
        <taxon>Harpellomycetes</taxon>
        <taxon>Harpellales</taxon>
        <taxon>Legeriomycetaceae</taxon>
        <taxon>Smittium</taxon>
    </lineage>
</organism>
<feature type="region of interest" description="Disordered" evidence="1">
    <location>
        <begin position="375"/>
        <end position="409"/>
    </location>
</feature>
<comment type="caution">
    <text evidence="2">The sequence shown here is derived from an EMBL/GenBank/DDBJ whole genome shotgun (WGS) entry which is preliminary data.</text>
</comment>
<evidence type="ECO:0008006" key="4">
    <source>
        <dbReference type="Google" id="ProtNLM"/>
    </source>
</evidence>
<dbReference type="EMBL" id="LSSL01007714">
    <property type="protein sequence ID" value="OLY77719.1"/>
    <property type="molecule type" value="Genomic_DNA"/>
</dbReference>
<gene>
    <name evidence="2" type="ORF">AYI68_g8246</name>
</gene>
<dbReference type="InterPro" id="IPR014752">
    <property type="entry name" value="Arrestin-like_C"/>
</dbReference>
<proteinExistence type="predicted"/>
<sequence>MELRDNSIAGMQSSIIFPSNPGGTPVCQPNSELSGVLVIKTDISLDPSQINLYLTGYEKVLLSPPSTSIKKYSETLNSKTASVNAFKKSLFLTRLVLWRNYDSNGKPKTMIPGIYSFHFVIKFRNANFPSSKTSPEAKISYFLDSNIIFSERNGASISIATAPLKFVPKVVSRLTRSLTPSFVGRNDQKVNYFFQDDVIDLKTGKKLYRMEVSSMDKAFSPGCVFNLSIKLFGKKSLFNATACLISQLDCFYPYSPSISDNPEFLLSSDRLWSKIKRISKSVDAMFDKVDEDSSLKKSSKNSSDKVFSTSIRFDSIPEDINPLSESFYMRNIVYVHLTGLVNTSWGSPKSISTLIPIPLSNVLNSQDNVPTIKSAIKKPQKDQNPRPSQFNRALIPSNMNSRKRTNKSGLQVTNTILDNSKKAGLNSINILALDNHVPISRSKSSSLGTNLKDHKHPQSKTEAHFNSSDIESRTRKSFESDGSSLIQLDENFSKSFIDLYYEMNRSSKPLTDKIQIESHEESNTAIKKKSPNLDCIPFGVKKSNKHSRHTSNSKMRSFIVSQKDHLEYSPDKISELIDSNISNELNFGKCGPLSSKSPKNIIPRLGQPKSNYETGFSELSDSFSSLGINISGSSSSNLEGSKSSNFLPSDDGSIGATYISGQTPEDNTSPHIHVYNDLAPVMESIMISFNDSNTGKIETIQAHEKSTNLG</sequence>